<evidence type="ECO:0000313" key="2">
    <source>
        <dbReference type="EMBL" id="RKG37359.1"/>
    </source>
</evidence>
<dbReference type="Proteomes" id="UP000280405">
    <property type="component" value="Unassembled WGS sequence"/>
</dbReference>
<feature type="domain" description="YagK/YfjJ C-terminal" evidence="1">
    <location>
        <begin position="134"/>
        <end position="282"/>
    </location>
</feature>
<sequence>MVLIIVKGDLVGVSESDLLMGVEDFVLDTCKYKKQTRGFFNKLTRLLIDFDKIYNPDYNYFGCIEAFIELRYEMNDYLGCEDELEHQLKKLSFDYIQCRFDNYVKKHKRKLRDHRYSEGENTKQLIERMQAVSKRYARILVVRLDLMYKREYRHLIGIEDFDHDMRTLRQYIHNQDRIFDGLIEYAWALEQGADKGYHCHLLLVYKGHEHNSGYGIAKRVNEIWQKITVQQGYYFNCHSVAYLRQFEKKGTLGIGMIKTKDVQQVENMLTTLKYLVRPEKEEQYLRVKVCRKMRTFG</sequence>
<name>A0A3A8ET84_9GAMM</name>
<dbReference type="AlphaFoldDB" id="A0A3A8ET84"/>
<keyword evidence="3" id="KW-1185">Reference proteome</keyword>
<dbReference type="InterPro" id="IPR057271">
    <property type="entry name" value="YagK_YfjJ_C"/>
</dbReference>
<gene>
    <name evidence="2" type="ORF">D7V20_11135</name>
</gene>
<organism evidence="2 3">
    <name type="scientific">Acinetobacter rongchengensis</name>
    <dbReference type="NCBI Taxonomy" id="2419601"/>
    <lineage>
        <taxon>Bacteria</taxon>
        <taxon>Pseudomonadati</taxon>
        <taxon>Pseudomonadota</taxon>
        <taxon>Gammaproteobacteria</taxon>
        <taxon>Moraxellales</taxon>
        <taxon>Moraxellaceae</taxon>
        <taxon>Acinetobacter</taxon>
    </lineage>
</organism>
<dbReference type="OrthoDB" id="8592743at2"/>
<proteinExistence type="predicted"/>
<protein>
    <submittedName>
        <fullName evidence="2">Inovirus Gp2 family protein</fullName>
    </submittedName>
</protein>
<reference evidence="2 3" key="1">
    <citation type="submission" date="2018-09" db="EMBL/GenBank/DDBJ databases">
        <title>The draft genome of Acinetobacter spp. strains.</title>
        <authorList>
            <person name="Qin J."/>
            <person name="Feng Y."/>
            <person name="Zong Z."/>
        </authorList>
    </citation>
    <scope>NUCLEOTIDE SEQUENCE [LARGE SCALE GENOMIC DNA]</scope>
    <source>
        <strain evidence="2 3">WCHAc060115</strain>
    </source>
</reference>
<dbReference type="EMBL" id="RAXT01000022">
    <property type="protein sequence ID" value="RKG37359.1"/>
    <property type="molecule type" value="Genomic_DNA"/>
</dbReference>
<dbReference type="Pfam" id="PF11726">
    <property type="entry name" value="YagK_YfjJ_C"/>
    <property type="match status" value="1"/>
</dbReference>
<comment type="caution">
    <text evidence="2">The sequence shown here is derived from an EMBL/GenBank/DDBJ whole genome shotgun (WGS) entry which is preliminary data.</text>
</comment>
<evidence type="ECO:0000313" key="3">
    <source>
        <dbReference type="Proteomes" id="UP000280405"/>
    </source>
</evidence>
<evidence type="ECO:0000259" key="1">
    <source>
        <dbReference type="Pfam" id="PF11726"/>
    </source>
</evidence>
<accession>A0A3A8ET84</accession>